<accession>A0A0K6S8E8</accession>
<sequence length="302" mass="32536">MTFGIERLLLSVLSRGSYATICKPATSVRLLFVSTGLESLRVCEWLRQSSSGLGVSPSEEEGRGGDPLEAVVQGARNLRSLFLVILAVGLRLTRVGDLAGGWFLSRTVEGGGADLVGSSGLSDVEDGVEAMEGASSVYLGSQNGSLSSSAGRMKAGVCVAFFHVGLLYMALKTLSATYLLCVPSTDLAYFVAVHDLVVKVIKLGLKLADYSPPSLFSSSSRQSTTGRKWWGKRSKSKKRRGREKKRKRKGREKRDKEGKDGGQGFLTTYLLCVLSMDLAYFVAVHDLVVKVIKLGLRTSSIL</sequence>
<feature type="compositionally biased region" description="Basic residues" evidence="1">
    <location>
        <begin position="229"/>
        <end position="251"/>
    </location>
</feature>
<dbReference type="VEuPathDB" id="CryptoDB:Cvel_24685"/>
<organism evidence="3">
    <name type="scientific">Chromera velia CCMP2878</name>
    <dbReference type="NCBI Taxonomy" id="1169474"/>
    <lineage>
        <taxon>Eukaryota</taxon>
        <taxon>Sar</taxon>
        <taxon>Alveolata</taxon>
        <taxon>Colpodellida</taxon>
        <taxon>Chromeraceae</taxon>
        <taxon>Chromera</taxon>
    </lineage>
</organism>
<dbReference type="EMBL" id="CDMZ01001881">
    <property type="protein sequence ID" value="CUC09869.1"/>
    <property type="molecule type" value="Genomic_DNA"/>
</dbReference>
<dbReference type="EMBL" id="CDMZ01001881">
    <property type="protein sequence ID" value="CUC09868.1"/>
    <property type="molecule type" value="Genomic_DNA"/>
</dbReference>
<proteinExistence type="predicted"/>
<name>A0A0K6S8E8_9ALVE</name>
<feature type="region of interest" description="Disordered" evidence="1">
    <location>
        <begin position="214"/>
        <end position="260"/>
    </location>
</feature>
<evidence type="ECO:0000313" key="2">
    <source>
        <dbReference type="EMBL" id="CUC09868.1"/>
    </source>
</evidence>
<reference evidence="3" key="1">
    <citation type="submission" date="2014-11" db="EMBL/GenBank/DDBJ databases">
        <title>Molecular phylogeny of cliff fern family Woodsiaceae with morphological implications.</title>
        <authorList>
            <person name="Shao Y.-Z."/>
            <person name="Wei R."/>
            <person name="Zhang X.-C."/>
        </authorList>
    </citation>
    <scope>NUCLEOTIDE SEQUENCE</scope>
</reference>
<dbReference type="AlphaFoldDB" id="A0A0K6S8E8"/>
<feature type="compositionally biased region" description="Low complexity" evidence="1">
    <location>
        <begin position="214"/>
        <end position="228"/>
    </location>
</feature>
<protein>
    <submittedName>
        <fullName evidence="3">Uncharacterized protein</fullName>
    </submittedName>
</protein>
<evidence type="ECO:0000313" key="3">
    <source>
        <dbReference type="EMBL" id="CUC09869.1"/>
    </source>
</evidence>
<evidence type="ECO:0000256" key="1">
    <source>
        <dbReference type="SAM" id="MobiDB-lite"/>
    </source>
</evidence>
<gene>
    <name evidence="2" type="ORF">Cvel_24685.t1</name>
    <name evidence="3" type="ORF">Cvel_24685.t2</name>
</gene>